<protein>
    <recommendedName>
        <fullName evidence="3">Reverse transcriptase Ty1/copia-type domain-containing protein</fullName>
    </recommendedName>
</protein>
<sequence>MLVINITLDGQNYPECSFSVETALQCYGNADAVKDWETNDGKVIAAIVNSTKQSMILSHRKFKTTKGVWNNLKDRYVQDSGALLHTIMQQTHVIEQNDMSIDEYCSAFDRLMGALTTMHPKKLAAFRARHAAHGSTPSGSVSVAAVSPAAPSSSWVLDSGASFHVTSDQSHYFLGIEVLRSTKGYYLCQSKYIQDLLDRSGITNNRTAATPMDLHLQLRPTDRAPLEDPARYRHIVGSLVYLTVTRPDISHAVHILSQFVSAPTSVHYGHLLHVLRYLGGTSSQCLFYASDNPLQLHAYSDSTWASNPTDCHSVSGYCILLGSSLAWKSKKQAARQNFELLLLPLLRLCGFDGCWLILVFPVMSLHLSYVINTGAIQIANDPVKHELTKHIGVDAFFTRSHCHQNTITLQYVPSELQVADFFTKAQTQEQHRLHLLKLNASDPPLPP</sequence>
<evidence type="ECO:0008006" key="3">
    <source>
        <dbReference type="Google" id="ProtNLM"/>
    </source>
</evidence>
<evidence type="ECO:0000313" key="2">
    <source>
        <dbReference type="Proteomes" id="UP001341281"/>
    </source>
</evidence>
<dbReference type="CDD" id="cd09272">
    <property type="entry name" value="RNase_HI_RT_Ty1"/>
    <property type="match status" value="1"/>
</dbReference>
<name>A0AAQ3UCC2_PASNO</name>
<evidence type="ECO:0000313" key="1">
    <source>
        <dbReference type="EMBL" id="WVZ89669.1"/>
    </source>
</evidence>
<proteinExistence type="predicted"/>
<organism evidence="1 2">
    <name type="scientific">Paspalum notatum var. saurae</name>
    <dbReference type="NCBI Taxonomy" id="547442"/>
    <lineage>
        <taxon>Eukaryota</taxon>
        <taxon>Viridiplantae</taxon>
        <taxon>Streptophyta</taxon>
        <taxon>Embryophyta</taxon>
        <taxon>Tracheophyta</taxon>
        <taxon>Spermatophyta</taxon>
        <taxon>Magnoliopsida</taxon>
        <taxon>Liliopsida</taxon>
        <taxon>Poales</taxon>
        <taxon>Poaceae</taxon>
        <taxon>PACMAD clade</taxon>
        <taxon>Panicoideae</taxon>
        <taxon>Andropogonodae</taxon>
        <taxon>Paspaleae</taxon>
        <taxon>Paspalinae</taxon>
        <taxon>Paspalum</taxon>
    </lineage>
</organism>
<dbReference type="PANTHER" id="PTHR11439:SF461">
    <property type="entry name" value="OS10G0432200 PROTEIN"/>
    <property type="match status" value="1"/>
</dbReference>
<gene>
    <name evidence="1" type="ORF">U9M48_036042</name>
</gene>
<dbReference type="PANTHER" id="PTHR11439">
    <property type="entry name" value="GAG-POL-RELATED RETROTRANSPOSON"/>
    <property type="match status" value="1"/>
</dbReference>
<dbReference type="Proteomes" id="UP001341281">
    <property type="component" value="Chromosome 08"/>
</dbReference>
<keyword evidence="2" id="KW-1185">Reference proteome</keyword>
<dbReference type="EMBL" id="CP144752">
    <property type="protein sequence ID" value="WVZ89669.1"/>
    <property type="molecule type" value="Genomic_DNA"/>
</dbReference>
<accession>A0AAQ3UCC2</accession>
<dbReference type="AlphaFoldDB" id="A0AAQ3UCC2"/>
<reference evidence="1 2" key="1">
    <citation type="submission" date="2024-02" db="EMBL/GenBank/DDBJ databases">
        <title>High-quality chromosome-scale genome assembly of Pensacola bahiagrass (Paspalum notatum Flugge var. saurae).</title>
        <authorList>
            <person name="Vega J.M."/>
            <person name="Podio M."/>
            <person name="Orjuela J."/>
            <person name="Siena L.A."/>
            <person name="Pessino S.C."/>
            <person name="Combes M.C."/>
            <person name="Mariac C."/>
            <person name="Albertini E."/>
            <person name="Pupilli F."/>
            <person name="Ortiz J.P.A."/>
            <person name="Leblanc O."/>
        </authorList>
    </citation>
    <scope>NUCLEOTIDE SEQUENCE [LARGE SCALE GENOMIC DNA]</scope>
    <source>
        <strain evidence="1">R1</strain>
        <tissue evidence="1">Leaf</tissue>
    </source>
</reference>